<reference evidence="4" key="1">
    <citation type="journal article" date="2019" name="Int. J. Syst. Evol. Microbiol.">
        <title>The Global Catalogue of Microorganisms (GCM) 10K type strain sequencing project: providing services to taxonomists for standard genome sequencing and annotation.</title>
        <authorList>
            <consortium name="The Broad Institute Genomics Platform"/>
            <consortium name="The Broad Institute Genome Sequencing Center for Infectious Disease"/>
            <person name="Wu L."/>
            <person name="Ma J."/>
        </authorList>
    </citation>
    <scope>NUCLEOTIDE SEQUENCE [LARGE SCALE GENOMIC DNA]</scope>
    <source>
        <strain evidence="4">TBRC 1276</strain>
    </source>
</reference>
<name>A0ABV8GNQ8_9ACTN</name>
<dbReference type="InterPro" id="IPR004255">
    <property type="entry name" value="O-acyltransferase_WSD1_N"/>
</dbReference>
<evidence type="ECO:0000256" key="1">
    <source>
        <dbReference type="SAM" id="MobiDB-lite"/>
    </source>
</evidence>
<feature type="compositionally biased region" description="Basic and acidic residues" evidence="1">
    <location>
        <begin position="136"/>
        <end position="151"/>
    </location>
</feature>
<dbReference type="RefSeq" id="WP_379533683.1">
    <property type="nucleotide sequence ID" value="NZ_JBHSBI010000030.1"/>
</dbReference>
<feature type="compositionally biased region" description="Low complexity" evidence="1">
    <location>
        <begin position="324"/>
        <end position="333"/>
    </location>
</feature>
<evidence type="ECO:0000259" key="2">
    <source>
        <dbReference type="Pfam" id="PF03007"/>
    </source>
</evidence>
<evidence type="ECO:0000313" key="4">
    <source>
        <dbReference type="Proteomes" id="UP001595851"/>
    </source>
</evidence>
<dbReference type="Proteomes" id="UP001595851">
    <property type="component" value="Unassembled WGS sequence"/>
</dbReference>
<keyword evidence="4" id="KW-1185">Reference proteome</keyword>
<comment type="caution">
    <text evidence="3">The sequence shown here is derived from an EMBL/GenBank/DDBJ whole genome shotgun (WGS) entry which is preliminary data.</text>
</comment>
<feature type="region of interest" description="Disordered" evidence="1">
    <location>
        <begin position="127"/>
        <end position="198"/>
    </location>
</feature>
<protein>
    <submittedName>
        <fullName evidence="3">Wax ester/triacylglycerol synthase domain-containing protein</fullName>
    </submittedName>
</protein>
<feature type="domain" description="O-acyltransferase WSD1-like N-terminal" evidence="2">
    <location>
        <begin position="21"/>
        <end position="157"/>
    </location>
</feature>
<dbReference type="SUPFAM" id="SSF52777">
    <property type="entry name" value="CoA-dependent acyltransferases"/>
    <property type="match status" value="1"/>
</dbReference>
<dbReference type="Gene3D" id="3.30.559.10">
    <property type="entry name" value="Chloramphenicol acetyltransferase-like domain"/>
    <property type="match status" value="1"/>
</dbReference>
<feature type="region of interest" description="Disordered" evidence="1">
    <location>
        <begin position="280"/>
        <end position="336"/>
    </location>
</feature>
<dbReference type="InterPro" id="IPR023213">
    <property type="entry name" value="CAT-like_dom_sf"/>
</dbReference>
<organism evidence="3 4">
    <name type="scientific">Nonomuraea purpurea</name>
    <dbReference type="NCBI Taxonomy" id="1849276"/>
    <lineage>
        <taxon>Bacteria</taxon>
        <taxon>Bacillati</taxon>
        <taxon>Actinomycetota</taxon>
        <taxon>Actinomycetes</taxon>
        <taxon>Streptosporangiales</taxon>
        <taxon>Streptosporangiaceae</taxon>
        <taxon>Nonomuraea</taxon>
    </lineage>
</organism>
<accession>A0ABV8GNQ8</accession>
<dbReference type="Pfam" id="PF03007">
    <property type="entry name" value="WS_DGAT_cat"/>
    <property type="match status" value="1"/>
</dbReference>
<sequence>MHFGIGLRFPGSPPSPEELRALVAEAVRSRLTALTYRLTGTGRRACWEPDPAFDPAHHIDFHRLPPGADVRQAAMEAMRQHPLSRERPLWSLLVLHGYAGDEHVLYYRAHHAFQDGIGAVATIRALTDTTPPPTKPTDRPPHAPADAHETSTTRPNVQTHQPPANPPMPEAQEPPADRPATGNTPADRPTARRWWASDGRRGAGVRRALGGLLRLAGTPPRWFASCAATVPERTLHVARLDIEPFHAIAHATGASLAQIGITIVTGALRSWHPETWDPETWDPAPEAPAVGPLNADPPKAGTSTPLTPPKARKPQPTLPSLTTPAAARPGARPSRVEHVGKVRAEARGAGKVKAGKPRGWMVWRRRREMVVALPVGLRGDRRHPVVGNHTGLLPITLPCDEPAPMARLRRVIDQTNVAQIIRTRQAANDLYRIPAGITVGLLRLLSPLLRKNSAERLNLSAIRLTRLLPDAEEIFAVPPLAPGVAGMVVILHTDTAVSFSGVFAAGVCGTERLPGLLGRALMELHAAATR</sequence>
<evidence type="ECO:0000313" key="3">
    <source>
        <dbReference type="EMBL" id="MFC4013829.1"/>
    </source>
</evidence>
<gene>
    <name evidence="3" type="ORF">ACFOY2_41845</name>
</gene>
<feature type="compositionally biased region" description="Polar residues" evidence="1">
    <location>
        <begin position="152"/>
        <end position="162"/>
    </location>
</feature>
<dbReference type="EMBL" id="JBHSBI010000030">
    <property type="protein sequence ID" value="MFC4013829.1"/>
    <property type="molecule type" value="Genomic_DNA"/>
</dbReference>
<proteinExistence type="predicted"/>